<comment type="caution">
    <text evidence="3">The sequence shown here is derived from an EMBL/GenBank/DDBJ whole genome shotgun (WGS) entry which is preliminary data.</text>
</comment>
<dbReference type="AlphaFoldDB" id="A0AA40C8D9"/>
<organism evidence="3 4">
    <name type="scientific">Bombardia bombarda</name>
    <dbReference type="NCBI Taxonomy" id="252184"/>
    <lineage>
        <taxon>Eukaryota</taxon>
        <taxon>Fungi</taxon>
        <taxon>Dikarya</taxon>
        <taxon>Ascomycota</taxon>
        <taxon>Pezizomycotina</taxon>
        <taxon>Sordariomycetes</taxon>
        <taxon>Sordariomycetidae</taxon>
        <taxon>Sordariales</taxon>
        <taxon>Lasiosphaeriaceae</taxon>
        <taxon>Bombardia</taxon>
    </lineage>
</organism>
<keyword evidence="4" id="KW-1185">Reference proteome</keyword>
<dbReference type="Proteomes" id="UP001174934">
    <property type="component" value="Unassembled WGS sequence"/>
</dbReference>
<evidence type="ECO:0000313" key="3">
    <source>
        <dbReference type="EMBL" id="KAK0629002.1"/>
    </source>
</evidence>
<proteinExistence type="predicted"/>
<sequence length="330" mass="37093">MHVIMRLNSLSTWMATRRAARRARDAEKVDDEESTKRRNGLDMFAATVRLWLWLLSLHICASFAFFAHNHDRHGNRQGRVIGALNFVAFTYHTAILVSACIKLRKRFRSAAWRFFSVATITGDLFFIGLAIALMTALAMAGALAPCHEGPRASFIANHDMLRRHFGGPRHHRGFFNTDNMDGPDPECVLPKTIYLSCVVAIFSYILSVVLTVLQLQRYKKPQEDYVEEAMLEASGSSAHLHHQCVEAIMAMQNEQNQRLSHEELGQVAVYQLGRSSFSSDRSLSIKGRCSQETTTSSVVRYDSLVTDGFRPTGEPPAYSSRPSSLHKEST</sequence>
<accession>A0AA40C8D9</accession>
<gene>
    <name evidence="3" type="ORF">B0T17DRAFT_505607</name>
</gene>
<feature type="transmembrane region" description="Helical" evidence="2">
    <location>
        <begin position="124"/>
        <end position="144"/>
    </location>
</feature>
<protein>
    <submittedName>
        <fullName evidence="3">Uncharacterized protein</fullName>
    </submittedName>
</protein>
<feature type="transmembrane region" description="Helical" evidence="2">
    <location>
        <begin position="80"/>
        <end position="103"/>
    </location>
</feature>
<feature type="transmembrane region" description="Helical" evidence="2">
    <location>
        <begin position="193"/>
        <end position="213"/>
    </location>
</feature>
<keyword evidence="2" id="KW-1133">Transmembrane helix</keyword>
<dbReference type="EMBL" id="JAULSR010000002">
    <property type="protein sequence ID" value="KAK0629002.1"/>
    <property type="molecule type" value="Genomic_DNA"/>
</dbReference>
<feature type="transmembrane region" description="Helical" evidence="2">
    <location>
        <begin position="46"/>
        <end position="68"/>
    </location>
</feature>
<keyword evidence="2" id="KW-0812">Transmembrane</keyword>
<feature type="region of interest" description="Disordered" evidence="1">
    <location>
        <begin position="305"/>
        <end position="330"/>
    </location>
</feature>
<evidence type="ECO:0000256" key="1">
    <source>
        <dbReference type="SAM" id="MobiDB-lite"/>
    </source>
</evidence>
<keyword evidence="2" id="KW-0472">Membrane</keyword>
<evidence type="ECO:0000313" key="4">
    <source>
        <dbReference type="Proteomes" id="UP001174934"/>
    </source>
</evidence>
<evidence type="ECO:0000256" key="2">
    <source>
        <dbReference type="SAM" id="Phobius"/>
    </source>
</evidence>
<reference evidence="3" key="1">
    <citation type="submission" date="2023-06" db="EMBL/GenBank/DDBJ databases">
        <title>Genome-scale phylogeny and comparative genomics of the fungal order Sordariales.</title>
        <authorList>
            <consortium name="Lawrence Berkeley National Laboratory"/>
            <person name="Hensen N."/>
            <person name="Bonometti L."/>
            <person name="Westerberg I."/>
            <person name="Brannstrom I.O."/>
            <person name="Guillou S."/>
            <person name="Cros-Aarteil S."/>
            <person name="Calhoun S."/>
            <person name="Haridas S."/>
            <person name="Kuo A."/>
            <person name="Mondo S."/>
            <person name="Pangilinan J."/>
            <person name="Riley R."/>
            <person name="LaButti K."/>
            <person name="Andreopoulos B."/>
            <person name="Lipzen A."/>
            <person name="Chen C."/>
            <person name="Yanf M."/>
            <person name="Daum C."/>
            <person name="Ng V."/>
            <person name="Clum A."/>
            <person name="Steindorff A."/>
            <person name="Ohm R."/>
            <person name="Martin F."/>
            <person name="Silar P."/>
            <person name="Natvig D."/>
            <person name="Lalanne C."/>
            <person name="Gautier V."/>
            <person name="Ament-velasquez S.L."/>
            <person name="Kruys A."/>
            <person name="Hutchinson M.I."/>
            <person name="Powell A.J."/>
            <person name="Barry K."/>
            <person name="Miller A.N."/>
            <person name="Grigoriev I.V."/>
            <person name="Debuchy R."/>
            <person name="Gladieux P."/>
            <person name="Thoren M.H."/>
            <person name="Johannesson H."/>
        </authorList>
    </citation>
    <scope>NUCLEOTIDE SEQUENCE</scope>
    <source>
        <strain evidence="3">SMH3391-2</strain>
    </source>
</reference>
<name>A0AA40C8D9_9PEZI</name>